<dbReference type="InterPro" id="IPR050090">
    <property type="entry name" value="Tyrosine_recombinase_XerCD"/>
</dbReference>
<dbReference type="InterPro" id="IPR013762">
    <property type="entry name" value="Integrase-like_cat_sf"/>
</dbReference>
<dbReference type="Proteomes" id="UP000195072">
    <property type="component" value="Unassembled WGS sequence"/>
</dbReference>
<evidence type="ECO:0000313" key="5">
    <source>
        <dbReference type="EMBL" id="OUL64456.1"/>
    </source>
</evidence>
<gene>
    <name evidence="5" type="ORF">HK16_06325</name>
</gene>
<dbReference type="GO" id="GO:0015074">
    <property type="term" value="P:DNA integration"/>
    <property type="evidence" value="ECO:0007669"/>
    <property type="project" value="UniProtKB-KW"/>
</dbReference>
<dbReference type="Gene3D" id="1.10.150.130">
    <property type="match status" value="1"/>
</dbReference>
<dbReference type="PANTHER" id="PTHR30349">
    <property type="entry name" value="PHAGE INTEGRASE-RELATED"/>
    <property type="match status" value="1"/>
</dbReference>
<dbReference type="PROSITE" id="PS51898">
    <property type="entry name" value="TYR_RECOMBINASE"/>
    <property type="match status" value="1"/>
</dbReference>
<dbReference type="PANTHER" id="PTHR30349:SF94">
    <property type="entry name" value="INTEGRASE_RECOMBINASE HI_1414-RELATED"/>
    <property type="match status" value="1"/>
</dbReference>
<evidence type="ECO:0000256" key="2">
    <source>
        <dbReference type="ARBA" id="ARBA00023125"/>
    </source>
</evidence>
<dbReference type="Pfam" id="PF00589">
    <property type="entry name" value="Phage_integrase"/>
    <property type="match status" value="1"/>
</dbReference>
<protein>
    <submittedName>
        <fullName evidence="5">DNA recombinase</fullName>
    </submittedName>
</protein>
<evidence type="ECO:0000256" key="3">
    <source>
        <dbReference type="ARBA" id="ARBA00023172"/>
    </source>
</evidence>
<keyword evidence="3" id="KW-0233">DNA recombination</keyword>
<dbReference type="AlphaFoldDB" id="A0A252EDR2"/>
<proteinExistence type="predicted"/>
<dbReference type="Gene3D" id="1.10.443.10">
    <property type="entry name" value="Intergrase catalytic core"/>
    <property type="match status" value="1"/>
</dbReference>
<keyword evidence="1" id="KW-0229">DNA integration</keyword>
<sequence>MASIIKRGRSWRAMIVRKGQRTSATFDTRAEAEEWAVRAEASILSGVSVKAVTPMAGNQTVVDLFRRYADEVSPLRRGERWEQIRLAAFCRSSRFAVPLSLFSAVDMAAWRDDRLCEVAASTINRDLNLMSAVFTHAIKEWRAPLQSNPVSDIKRPRNPKCRTRRVSQKERDAIADYLGWDAASTPVTSREWVAFAFFLALETAMRKGELLSLTWGDTHLQRNYVHLSSTKNGEERDVPLSSAAKALFLLACPGQSTRHVIPITSGYLDTTFRRATRALGIKDLHFHDARREAATQLSKRLSNVLELSAVTGHKSLDLLKVYYRPDPSDLASKLG</sequence>
<dbReference type="InterPro" id="IPR011010">
    <property type="entry name" value="DNA_brk_join_enz"/>
</dbReference>
<dbReference type="InterPro" id="IPR010998">
    <property type="entry name" value="Integrase_recombinase_N"/>
</dbReference>
<dbReference type="GO" id="GO:0003677">
    <property type="term" value="F:DNA binding"/>
    <property type="evidence" value="ECO:0007669"/>
    <property type="project" value="UniProtKB-KW"/>
</dbReference>
<evidence type="ECO:0000256" key="1">
    <source>
        <dbReference type="ARBA" id="ARBA00022908"/>
    </source>
</evidence>
<feature type="domain" description="Tyr recombinase" evidence="4">
    <location>
        <begin position="161"/>
        <end position="335"/>
    </location>
</feature>
<accession>A0A252EDR2</accession>
<name>A0A252EDR2_9PROT</name>
<dbReference type="GO" id="GO:0006310">
    <property type="term" value="P:DNA recombination"/>
    <property type="evidence" value="ECO:0007669"/>
    <property type="project" value="UniProtKB-KW"/>
</dbReference>
<dbReference type="InterPro" id="IPR002104">
    <property type="entry name" value="Integrase_catalytic"/>
</dbReference>
<reference evidence="5 6" key="1">
    <citation type="submission" date="2014-06" db="EMBL/GenBank/DDBJ databases">
        <authorList>
            <person name="Ju J."/>
            <person name="Zhang J."/>
        </authorList>
    </citation>
    <scope>NUCLEOTIDE SEQUENCE [LARGE SCALE GENOMIC DNA]</scope>
    <source>
        <strain evidence="5">DmL_050</strain>
    </source>
</reference>
<comment type="caution">
    <text evidence="5">The sequence shown here is derived from an EMBL/GenBank/DDBJ whole genome shotgun (WGS) entry which is preliminary data.</text>
</comment>
<dbReference type="RefSeq" id="WP_086898889.1">
    <property type="nucleotide sequence ID" value="NZ_JOOZ01000219.1"/>
</dbReference>
<evidence type="ECO:0000259" key="4">
    <source>
        <dbReference type="PROSITE" id="PS51898"/>
    </source>
</evidence>
<evidence type="ECO:0000313" key="6">
    <source>
        <dbReference type="Proteomes" id="UP000195072"/>
    </source>
</evidence>
<keyword evidence="2" id="KW-0238">DNA-binding</keyword>
<dbReference type="SUPFAM" id="SSF56349">
    <property type="entry name" value="DNA breaking-rejoining enzymes"/>
    <property type="match status" value="1"/>
</dbReference>
<organism evidence="5 6">
    <name type="scientific">Acetobacter senegalensis</name>
    <dbReference type="NCBI Taxonomy" id="446692"/>
    <lineage>
        <taxon>Bacteria</taxon>
        <taxon>Pseudomonadati</taxon>
        <taxon>Pseudomonadota</taxon>
        <taxon>Alphaproteobacteria</taxon>
        <taxon>Acetobacterales</taxon>
        <taxon>Acetobacteraceae</taxon>
        <taxon>Acetobacter</taxon>
    </lineage>
</organism>
<dbReference type="EMBL" id="JOOZ01000219">
    <property type="protein sequence ID" value="OUL64456.1"/>
    <property type="molecule type" value="Genomic_DNA"/>
</dbReference>
<dbReference type="CDD" id="cd00796">
    <property type="entry name" value="INT_Rci_Hp1_C"/>
    <property type="match status" value="1"/>
</dbReference>